<evidence type="ECO:0000256" key="1">
    <source>
        <dbReference type="ARBA" id="ARBA00022723"/>
    </source>
</evidence>
<evidence type="ECO:0000313" key="7">
    <source>
        <dbReference type="EMBL" id="KZT74285.1"/>
    </source>
</evidence>
<dbReference type="PROSITE" id="PS00028">
    <property type="entry name" value="ZINC_FINGER_C2H2_1"/>
    <property type="match status" value="1"/>
</dbReference>
<gene>
    <name evidence="7" type="ORF">DAEQUDRAFT_807439</name>
</gene>
<dbReference type="SUPFAM" id="SSF57667">
    <property type="entry name" value="beta-beta-alpha zinc fingers"/>
    <property type="match status" value="1"/>
</dbReference>
<dbReference type="SMART" id="SM00355">
    <property type="entry name" value="ZnF_C2H2"/>
    <property type="match status" value="3"/>
</dbReference>
<dbReference type="InterPro" id="IPR013087">
    <property type="entry name" value="Znf_C2H2_type"/>
</dbReference>
<organism evidence="7 8">
    <name type="scientific">Daedalea quercina L-15889</name>
    <dbReference type="NCBI Taxonomy" id="1314783"/>
    <lineage>
        <taxon>Eukaryota</taxon>
        <taxon>Fungi</taxon>
        <taxon>Dikarya</taxon>
        <taxon>Basidiomycota</taxon>
        <taxon>Agaricomycotina</taxon>
        <taxon>Agaricomycetes</taxon>
        <taxon>Polyporales</taxon>
        <taxon>Fomitopsis</taxon>
    </lineage>
</organism>
<dbReference type="InterPro" id="IPR036236">
    <property type="entry name" value="Znf_C2H2_sf"/>
</dbReference>
<sequence>MLTTTKRSYDYSFANEDRDYTFAMSTHSFHSQYPHTSATQAAPSVTNHSHQARPSYLAELPLYLDHRRSLLGAAANFYDDLQSNAATPKVESLQADSYFSFRPEPGTTGLGIRCDSVVNQPVYTVPDVHPVLKQEEIFLGGFSELCSPIPGGFLELLTKLQTEPAEIRDFARVPTAYSSHDVLDSGTAVNDTLTFFRSDSSVLSSLPSLQYPSSSELFPGDSLVDIPLFYSSGSESNVKGTLGSTSLYPSSSTEASVNNSPVKTPLFYPSSSFGSAEDTYSAAANSVSSKSLLPNFLDLDSPLLGQGHEVSAEREQAIVGLYADINLRAVPTRHDAPETCVNPADVMGQEELAVKMEEEQEVAGLLADCEQSDIMEYEQDGQPSTGLEVTGFNEEAVQAIVSVITAAKQEDVRAVSPCLPPPADAPAPVLDLQGVPPPIIPQPTHFPFAPPPVPPVDVHAPPAGVTPAAQFIFATALDYAPYSFFSSSLTALSAPQRTPLLGRQPPPAFAQHVQVHAHASPVSYYDAAAHAPHPQTPICNAHMGVELEELRRRAEDFRRRNPGMDIDKAWLQAFAGRLSDDGVLIEEWRCYVKGCTQRNKRRDHILVHVGSHVEHRPFSCSRCGMRFLRKNECKRHEASHDGTKPYECAICAPLQHRSFARQDLLKRHMRVTHGAVSEPGRKRMRMDDGEYQP</sequence>
<keyword evidence="3" id="KW-0862">Zinc</keyword>
<protein>
    <recommendedName>
        <fullName evidence="6">C2H2-type domain-containing protein</fullName>
    </recommendedName>
</protein>
<evidence type="ECO:0000256" key="3">
    <source>
        <dbReference type="ARBA" id="ARBA00022833"/>
    </source>
</evidence>
<evidence type="ECO:0000256" key="2">
    <source>
        <dbReference type="ARBA" id="ARBA00022771"/>
    </source>
</evidence>
<keyword evidence="2 4" id="KW-0863">Zinc-finger</keyword>
<name>A0A165U238_9APHY</name>
<evidence type="ECO:0000259" key="6">
    <source>
        <dbReference type="PROSITE" id="PS50157"/>
    </source>
</evidence>
<proteinExistence type="predicted"/>
<dbReference type="Proteomes" id="UP000076727">
    <property type="component" value="Unassembled WGS sequence"/>
</dbReference>
<accession>A0A165U238</accession>
<dbReference type="Gene3D" id="3.30.160.60">
    <property type="entry name" value="Classic Zinc Finger"/>
    <property type="match status" value="2"/>
</dbReference>
<evidence type="ECO:0000313" key="8">
    <source>
        <dbReference type="Proteomes" id="UP000076727"/>
    </source>
</evidence>
<dbReference type="STRING" id="1314783.A0A165U238"/>
<feature type="domain" description="C2H2-type" evidence="6">
    <location>
        <begin position="618"/>
        <end position="645"/>
    </location>
</feature>
<dbReference type="PROSITE" id="PS50157">
    <property type="entry name" value="ZINC_FINGER_C2H2_2"/>
    <property type="match status" value="1"/>
</dbReference>
<evidence type="ECO:0000256" key="4">
    <source>
        <dbReference type="PROSITE-ProRule" id="PRU00042"/>
    </source>
</evidence>
<dbReference type="GO" id="GO:0008270">
    <property type="term" value="F:zinc ion binding"/>
    <property type="evidence" value="ECO:0007669"/>
    <property type="project" value="UniProtKB-KW"/>
</dbReference>
<dbReference type="OrthoDB" id="8117402at2759"/>
<dbReference type="PANTHER" id="PTHR23235">
    <property type="entry name" value="KRUEPPEL-LIKE TRANSCRIPTION FACTOR"/>
    <property type="match status" value="1"/>
</dbReference>
<feature type="compositionally biased region" description="Basic and acidic residues" evidence="5">
    <location>
        <begin position="679"/>
        <end position="693"/>
    </location>
</feature>
<reference evidence="7 8" key="1">
    <citation type="journal article" date="2016" name="Mol. Biol. Evol.">
        <title>Comparative Genomics of Early-Diverging Mushroom-Forming Fungi Provides Insights into the Origins of Lignocellulose Decay Capabilities.</title>
        <authorList>
            <person name="Nagy L.G."/>
            <person name="Riley R."/>
            <person name="Tritt A."/>
            <person name="Adam C."/>
            <person name="Daum C."/>
            <person name="Floudas D."/>
            <person name="Sun H."/>
            <person name="Yadav J.S."/>
            <person name="Pangilinan J."/>
            <person name="Larsson K.H."/>
            <person name="Matsuura K."/>
            <person name="Barry K."/>
            <person name="Labutti K."/>
            <person name="Kuo R."/>
            <person name="Ohm R.A."/>
            <person name="Bhattacharya S.S."/>
            <person name="Shirouzu T."/>
            <person name="Yoshinaga Y."/>
            <person name="Martin F.M."/>
            <person name="Grigoriev I.V."/>
            <person name="Hibbett D.S."/>
        </authorList>
    </citation>
    <scope>NUCLEOTIDE SEQUENCE [LARGE SCALE GENOMIC DNA]</scope>
    <source>
        <strain evidence="7 8">L-15889</strain>
    </source>
</reference>
<dbReference type="EMBL" id="KV429033">
    <property type="protein sequence ID" value="KZT74285.1"/>
    <property type="molecule type" value="Genomic_DNA"/>
</dbReference>
<feature type="region of interest" description="Disordered" evidence="5">
    <location>
        <begin position="673"/>
        <end position="693"/>
    </location>
</feature>
<keyword evidence="1" id="KW-0479">Metal-binding</keyword>
<keyword evidence="8" id="KW-1185">Reference proteome</keyword>
<dbReference type="AlphaFoldDB" id="A0A165U238"/>
<evidence type="ECO:0000256" key="5">
    <source>
        <dbReference type="SAM" id="MobiDB-lite"/>
    </source>
</evidence>